<gene>
    <name evidence="2" type="ORF">EVS81_08495</name>
</gene>
<protein>
    <recommendedName>
        <fullName evidence="1">CobW C-terminal domain-containing protein</fullName>
    </recommendedName>
</protein>
<evidence type="ECO:0000313" key="2">
    <source>
        <dbReference type="EMBL" id="QBE48868.1"/>
    </source>
</evidence>
<feature type="domain" description="CobW C-terminal" evidence="1">
    <location>
        <begin position="206"/>
        <end position="308"/>
    </location>
</feature>
<dbReference type="PANTHER" id="PTHR43603">
    <property type="entry name" value="COBW DOMAIN-CONTAINING PROTEIN DDB_G0274527"/>
    <property type="match status" value="1"/>
</dbReference>
<evidence type="ECO:0000313" key="3">
    <source>
        <dbReference type="Proteomes" id="UP000289260"/>
    </source>
</evidence>
<dbReference type="OrthoDB" id="9808822at2"/>
<sequence length="336" mass="36040">MTPIDVIAVVGSCGPERHRAARRLAETTGSTLLPAARLTASPDPATAAVDLVAWARSARRAVVEFPAHASTTEIIGAFCEAEGRVRLTGITCVVDAAHVLDDLRRDDYFVRSVPGGAVGVARALRFTEQIEFASTLLLVNWEPLPTPRLSMTMAVVSHLSPQARLTLDRGVVHAGEPVVYAEGQDRPGWVGILNDDFDPHITDARVESFRYEQLRPMHPARLSALLNGAFERGAFGSVLRSAGLCRLASRPRITAKWEQVGCMFSLHPLAADHEFSAEDEVLGFGQDVAVIGLDLDRRALTAALDAAALTDAEFAAGPAAWAGYADPFPVSRSSAR</sequence>
<dbReference type="EMBL" id="CP035806">
    <property type="protein sequence ID" value="QBE48868.1"/>
    <property type="molecule type" value="Genomic_DNA"/>
</dbReference>
<organism evidence="2 3">
    <name type="scientific">Leucobacter triazinivorans</name>
    <dbReference type="NCBI Taxonomy" id="1784719"/>
    <lineage>
        <taxon>Bacteria</taxon>
        <taxon>Bacillati</taxon>
        <taxon>Actinomycetota</taxon>
        <taxon>Actinomycetes</taxon>
        <taxon>Micrococcales</taxon>
        <taxon>Microbacteriaceae</taxon>
        <taxon>Leucobacter</taxon>
    </lineage>
</organism>
<dbReference type="Gene3D" id="3.40.50.300">
    <property type="entry name" value="P-loop containing nucleotide triphosphate hydrolases"/>
    <property type="match status" value="1"/>
</dbReference>
<dbReference type="InterPro" id="IPR051927">
    <property type="entry name" value="Zn_Chap_cDPG_Synth"/>
</dbReference>
<dbReference type="KEGG" id="ltr:EVS81_08495"/>
<keyword evidence="3" id="KW-1185">Reference proteome</keyword>
<evidence type="ECO:0000259" key="1">
    <source>
        <dbReference type="SMART" id="SM00833"/>
    </source>
</evidence>
<accession>A0A4P6KFX9</accession>
<dbReference type="Pfam" id="PF07683">
    <property type="entry name" value="CobW_C"/>
    <property type="match status" value="1"/>
</dbReference>
<dbReference type="PANTHER" id="PTHR43603:SF1">
    <property type="entry name" value="ZINC-REGULATED GTPASE METALLOPROTEIN ACTIVATOR 1"/>
    <property type="match status" value="1"/>
</dbReference>
<dbReference type="AlphaFoldDB" id="A0A4P6KFX9"/>
<dbReference type="SMART" id="SM00833">
    <property type="entry name" value="CobW_C"/>
    <property type="match status" value="1"/>
</dbReference>
<proteinExistence type="predicted"/>
<dbReference type="InterPro" id="IPR011629">
    <property type="entry name" value="CobW-like_C"/>
</dbReference>
<dbReference type="InterPro" id="IPR027417">
    <property type="entry name" value="P-loop_NTPase"/>
</dbReference>
<dbReference type="SUPFAM" id="SSF90002">
    <property type="entry name" value="Hypothetical protein YjiA, C-terminal domain"/>
    <property type="match status" value="1"/>
</dbReference>
<dbReference type="RefSeq" id="WP_130110003.1">
    <property type="nucleotide sequence ID" value="NZ_CP035806.1"/>
</dbReference>
<dbReference type="Proteomes" id="UP000289260">
    <property type="component" value="Chromosome"/>
</dbReference>
<name>A0A4P6KFX9_9MICO</name>
<reference evidence="2 3" key="1">
    <citation type="submission" date="2019-02" db="EMBL/GenBank/DDBJ databases">
        <authorList>
            <person name="Sun L."/>
            <person name="Pan D."/>
            <person name="Wu X."/>
        </authorList>
    </citation>
    <scope>NUCLEOTIDE SEQUENCE [LARGE SCALE GENOMIC DNA]</scope>
    <source>
        <strain evidence="2 3">JW-1</strain>
    </source>
</reference>